<dbReference type="PANTHER" id="PTHR30483:SF6">
    <property type="entry name" value="PERIPLASMIC BINDING PROTEIN OF ABC TRANSPORTER FOR NATURAL AMINO ACIDS"/>
    <property type="match status" value="1"/>
</dbReference>
<dbReference type="Proteomes" id="UP000321899">
    <property type="component" value="Unassembled WGS sequence"/>
</dbReference>
<dbReference type="InterPro" id="IPR028081">
    <property type="entry name" value="Leu-bd"/>
</dbReference>
<dbReference type="InterPro" id="IPR028082">
    <property type="entry name" value="Peripla_BP_I"/>
</dbReference>
<proteinExistence type="inferred from homology"/>
<dbReference type="OrthoDB" id="9791590at2"/>
<organism evidence="5 6">
    <name type="scientific">Desulfobotulus mexicanus</name>
    <dbReference type="NCBI Taxonomy" id="2586642"/>
    <lineage>
        <taxon>Bacteria</taxon>
        <taxon>Pseudomonadati</taxon>
        <taxon>Thermodesulfobacteriota</taxon>
        <taxon>Desulfobacteria</taxon>
        <taxon>Desulfobacterales</taxon>
        <taxon>Desulfobacteraceae</taxon>
        <taxon>Desulfobotulus</taxon>
    </lineage>
</organism>
<evidence type="ECO:0000256" key="3">
    <source>
        <dbReference type="SAM" id="SignalP"/>
    </source>
</evidence>
<dbReference type="Pfam" id="PF13458">
    <property type="entry name" value="Peripla_BP_6"/>
    <property type="match status" value="1"/>
</dbReference>
<evidence type="ECO:0000256" key="2">
    <source>
        <dbReference type="ARBA" id="ARBA00022729"/>
    </source>
</evidence>
<evidence type="ECO:0000313" key="6">
    <source>
        <dbReference type="Proteomes" id="UP000321899"/>
    </source>
</evidence>
<dbReference type="CDD" id="cd19979">
    <property type="entry name" value="PBP1_ABC_ligand_binding-like"/>
    <property type="match status" value="1"/>
</dbReference>
<keyword evidence="6" id="KW-1185">Reference proteome</keyword>
<comment type="caution">
    <text evidence="5">The sequence shown here is derived from an EMBL/GenBank/DDBJ whole genome shotgun (WGS) entry which is preliminary data.</text>
</comment>
<dbReference type="SUPFAM" id="SSF53822">
    <property type="entry name" value="Periplasmic binding protein-like I"/>
    <property type="match status" value="1"/>
</dbReference>
<name>A0A5S5MDP4_9BACT</name>
<evidence type="ECO:0000259" key="4">
    <source>
        <dbReference type="Pfam" id="PF13458"/>
    </source>
</evidence>
<dbReference type="RefSeq" id="WP_139450003.1">
    <property type="nucleotide sequence ID" value="NZ_VDMB01000019.1"/>
</dbReference>
<comment type="similarity">
    <text evidence="1">Belongs to the leucine-binding protein family.</text>
</comment>
<feature type="chain" id="PRO_5024338696" evidence="3">
    <location>
        <begin position="23"/>
        <end position="396"/>
    </location>
</feature>
<dbReference type="AlphaFoldDB" id="A0A5S5MDP4"/>
<dbReference type="EMBL" id="VDMB01000019">
    <property type="protein sequence ID" value="TYT73832.1"/>
    <property type="molecule type" value="Genomic_DNA"/>
</dbReference>
<accession>A0A5S5MDP4</accession>
<dbReference type="InterPro" id="IPR051010">
    <property type="entry name" value="BCAA_transport"/>
</dbReference>
<dbReference type="PANTHER" id="PTHR30483">
    <property type="entry name" value="LEUCINE-SPECIFIC-BINDING PROTEIN"/>
    <property type="match status" value="1"/>
</dbReference>
<feature type="signal peptide" evidence="3">
    <location>
        <begin position="1"/>
        <end position="22"/>
    </location>
</feature>
<evidence type="ECO:0000313" key="5">
    <source>
        <dbReference type="EMBL" id="TYT73832.1"/>
    </source>
</evidence>
<gene>
    <name evidence="5" type="ORF">FIM25_12910</name>
</gene>
<keyword evidence="2 3" id="KW-0732">Signal</keyword>
<dbReference type="Gene3D" id="3.40.50.2300">
    <property type="match status" value="2"/>
</dbReference>
<protein>
    <submittedName>
        <fullName evidence="5">ABC transporter substrate-binding protein</fullName>
    </submittedName>
</protein>
<evidence type="ECO:0000256" key="1">
    <source>
        <dbReference type="ARBA" id="ARBA00010062"/>
    </source>
</evidence>
<sequence length="396" mass="44015">MKKIPWFAFILAFCFFTGSLKAQTPSLIIGIDADMSAASSMAGQSIYRGAMLAVSEINEEGGLLGKPLRLDVLDHRGNPARSINNITKFSETSGLLAVIGGKHTPVIQEVLPLIHREKIIFLIPWAAGTHLVDNGYEPNYVFRVSVRDEYAAKFLVSNLLQAGYKKPGILLERTAWGKSNEASILKTLSGKDIHPAGIYWFHWGVSDLENQLRHLQKKGADSLILVSQPREGKTLLLSMAELPENQRPPILSHWGIASADFPGMTGDLILESELFFLQTFSFLDPPFPDRADHLFRSYKKAFPEIQKPEDIPAPAGLAHSYDLVHLLAKAVTKAGTDEREKIRDALENLEFHEGIMKNYSPPFTPKRHDALGPEDFRIACFTEKGSIIPCTMTKKP</sequence>
<feature type="domain" description="Leucine-binding protein" evidence="4">
    <location>
        <begin position="29"/>
        <end position="355"/>
    </location>
</feature>
<reference evidence="5 6" key="1">
    <citation type="submission" date="2019-06" db="EMBL/GenBank/DDBJ databases">
        <title>Desulfobotulus mexicanus sp. nov., a novel sulfate-reducing bacterium isolated from the sediment of an alkaline crater lake in Mexico.</title>
        <authorList>
            <person name="Hirschler-Rea A."/>
        </authorList>
    </citation>
    <scope>NUCLEOTIDE SEQUENCE [LARGE SCALE GENOMIC DNA]</scope>
    <source>
        <strain evidence="5 6">PAR22N</strain>
    </source>
</reference>